<evidence type="ECO:0000256" key="1">
    <source>
        <dbReference type="SAM" id="Phobius"/>
    </source>
</evidence>
<keyword evidence="1" id="KW-1133">Transmembrane helix</keyword>
<name>A0A8D8GAK5_CULPI</name>
<proteinExistence type="predicted"/>
<feature type="transmembrane region" description="Helical" evidence="1">
    <location>
        <begin position="67"/>
        <end position="85"/>
    </location>
</feature>
<accession>A0A8D8GAK5</accession>
<keyword evidence="1" id="KW-0812">Transmembrane</keyword>
<keyword evidence="1" id="KW-0472">Membrane</keyword>
<dbReference type="EMBL" id="HBUE01145448">
    <property type="protein sequence ID" value="CAG6502707.1"/>
    <property type="molecule type" value="Transcribed_RNA"/>
</dbReference>
<protein>
    <submittedName>
        <fullName evidence="2">(northern house mosquito) hypothetical protein</fullName>
    </submittedName>
</protein>
<sequence>MLDGAIAATLAACVIVVAVVVAALVPAPICPLAPLLRTGLRPLSARCWWPDGGAGECSCWRAALRHLLPHLLAVVIFCMVSWVRFRSELCFQRLAAGWSGVEPFAAVHFLKGLELGLVSVELEEVVVSS</sequence>
<evidence type="ECO:0000313" key="2">
    <source>
        <dbReference type="EMBL" id="CAG6502707.1"/>
    </source>
</evidence>
<dbReference type="EMBL" id="HBUE01250308">
    <property type="protein sequence ID" value="CAG6553948.1"/>
    <property type="molecule type" value="Transcribed_RNA"/>
</dbReference>
<organism evidence="2">
    <name type="scientific">Culex pipiens</name>
    <name type="common">House mosquito</name>
    <dbReference type="NCBI Taxonomy" id="7175"/>
    <lineage>
        <taxon>Eukaryota</taxon>
        <taxon>Metazoa</taxon>
        <taxon>Ecdysozoa</taxon>
        <taxon>Arthropoda</taxon>
        <taxon>Hexapoda</taxon>
        <taxon>Insecta</taxon>
        <taxon>Pterygota</taxon>
        <taxon>Neoptera</taxon>
        <taxon>Endopterygota</taxon>
        <taxon>Diptera</taxon>
        <taxon>Nematocera</taxon>
        <taxon>Culicoidea</taxon>
        <taxon>Culicidae</taxon>
        <taxon>Culicinae</taxon>
        <taxon>Culicini</taxon>
        <taxon>Culex</taxon>
        <taxon>Culex</taxon>
    </lineage>
</organism>
<dbReference type="AlphaFoldDB" id="A0A8D8GAK5"/>
<reference evidence="2" key="1">
    <citation type="submission" date="2021-05" db="EMBL/GenBank/DDBJ databases">
        <authorList>
            <person name="Alioto T."/>
            <person name="Alioto T."/>
            <person name="Gomez Garrido J."/>
        </authorList>
    </citation>
    <scope>NUCLEOTIDE SEQUENCE</scope>
</reference>